<evidence type="ECO:0008006" key="12">
    <source>
        <dbReference type="Google" id="ProtNLM"/>
    </source>
</evidence>
<keyword evidence="6" id="KW-0479">Metal-binding</keyword>
<keyword evidence="2" id="KW-0158">Chromosome</keyword>
<evidence type="ECO:0000313" key="11">
    <source>
        <dbReference type="EMBL" id="KOF73691.1"/>
    </source>
</evidence>
<feature type="domain" description="Post-SET" evidence="10">
    <location>
        <begin position="337"/>
        <end position="353"/>
    </location>
</feature>
<dbReference type="GO" id="GO:0046974">
    <property type="term" value="F:histone H3K9 methyltransferase activity"/>
    <property type="evidence" value="ECO:0007669"/>
    <property type="project" value="TreeGrafter"/>
</dbReference>
<dbReference type="SMART" id="SM00508">
    <property type="entry name" value="PostSET"/>
    <property type="match status" value="1"/>
</dbReference>
<dbReference type="EMBL" id="KQ423053">
    <property type="protein sequence ID" value="KOF73691.1"/>
    <property type="molecule type" value="Genomic_DNA"/>
</dbReference>
<evidence type="ECO:0000256" key="8">
    <source>
        <dbReference type="SAM" id="MobiDB-lite"/>
    </source>
</evidence>
<comment type="subcellular location">
    <subcellularLocation>
        <location evidence="1">Chromosome</location>
    </subcellularLocation>
</comment>
<evidence type="ECO:0000256" key="3">
    <source>
        <dbReference type="ARBA" id="ARBA00022603"/>
    </source>
</evidence>
<feature type="region of interest" description="Disordered" evidence="8">
    <location>
        <begin position="188"/>
        <end position="327"/>
    </location>
</feature>
<dbReference type="Gene3D" id="2.170.270.10">
    <property type="entry name" value="SET domain"/>
    <property type="match status" value="1"/>
</dbReference>
<dbReference type="PANTHER" id="PTHR46223">
    <property type="entry name" value="HISTONE-LYSINE N-METHYLTRANSFERASE SUV39H"/>
    <property type="match status" value="1"/>
</dbReference>
<dbReference type="InterPro" id="IPR001214">
    <property type="entry name" value="SET_dom"/>
</dbReference>
<gene>
    <name evidence="11" type="ORF">OCBIM_22037503mg</name>
</gene>
<evidence type="ECO:0000256" key="4">
    <source>
        <dbReference type="ARBA" id="ARBA00022679"/>
    </source>
</evidence>
<evidence type="ECO:0000256" key="1">
    <source>
        <dbReference type="ARBA" id="ARBA00004286"/>
    </source>
</evidence>
<dbReference type="Pfam" id="PF00856">
    <property type="entry name" value="SET"/>
    <property type="match status" value="1"/>
</dbReference>
<evidence type="ECO:0000256" key="2">
    <source>
        <dbReference type="ARBA" id="ARBA00022454"/>
    </source>
</evidence>
<feature type="compositionally biased region" description="Polar residues" evidence="8">
    <location>
        <begin position="274"/>
        <end position="289"/>
    </location>
</feature>
<keyword evidence="3" id="KW-0489">Methyltransferase</keyword>
<dbReference type="GO" id="GO:0046872">
    <property type="term" value="F:metal ion binding"/>
    <property type="evidence" value="ECO:0007669"/>
    <property type="project" value="UniProtKB-KW"/>
</dbReference>
<dbReference type="STRING" id="37653.A0A0L8G9I8"/>
<sequence length="353" mass="38728">MHRQEDDVQVPCLSGILDLQRMCQEENVKFSSETNRYLVYLMLKKVGPMMASKLLDRLMESGEILWDKDEKYEVEAVVDHTDDEVITNEEAERRGKRYDAEGRTYLFDLDYNDGDCPFTVDAGYYGNVSHFVNHSCDPNLEVFGVWINTLDPRLPRIALFAKRDIAKGEELTFDYMMTVDANQSAFNTSTSSAMADPSSPGANKGDDHTNEPVKKLPSRMGLLSHTTDCHGNDTATTTTANNNNNNNDEESSTIPAAVAAAAAPTGLAEPPAANSDNSQVTQPHDNMNGTGDDDNSSSTEAVANTVDNASLPEGQGSEAPTTLPRNDAKITEDGKQYRIVCQCGAANCRKYLF</sequence>
<dbReference type="SMART" id="SM00317">
    <property type="entry name" value="SET"/>
    <property type="match status" value="1"/>
</dbReference>
<dbReference type="PROSITE" id="PS50280">
    <property type="entry name" value="SET"/>
    <property type="match status" value="1"/>
</dbReference>
<name>A0A0L8G9I8_OCTBM</name>
<keyword evidence="4" id="KW-0808">Transferase</keyword>
<dbReference type="PROSITE" id="PS50868">
    <property type="entry name" value="POST_SET"/>
    <property type="match status" value="1"/>
</dbReference>
<feature type="compositionally biased region" description="Basic and acidic residues" evidence="8">
    <location>
        <begin position="204"/>
        <end position="214"/>
    </location>
</feature>
<dbReference type="GO" id="GO:0005694">
    <property type="term" value="C:chromosome"/>
    <property type="evidence" value="ECO:0007669"/>
    <property type="project" value="UniProtKB-SubCell"/>
</dbReference>
<reference evidence="11" key="1">
    <citation type="submission" date="2015-07" db="EMBL/GenBank/DDBJ databases">
        <title>MeaNS - Measles Nucleotide Surveillance Program.</title>
        <authorList>
            <person name="Tran T."/>
            <person name="Druce J."/>
        </authorList>
    </citation>
    <scope>NUCLEOTIDE SEQUENCE</scope>
    <source>
        <strain evidence="11">UCB-OBI-ISO-001</strain>
        <tissue evidence="11">Gonad</tissue>
    </source>
</reference>
<feature type="compositionally biased region" description="Low complexity" evidence="8">
    <location>
        <begin position="232"/>
        <end position="273"/>
    </location>
</feature>
<evidence type="ECO:0000256" key="6">
    <source>
        <dbReference type="ARBA" id="ARBA00022723"/>
    </source>
</evidence>
<dbReference type="InterPro" id="IPR050973">
    <property type="entry name" value="H3K9_Histone-Lys_N-MTase"/>
</dbReference>
<evidence type="ECO:0000256" key="5">
    <source>
        <dbReference type="ARBA" id="ARBA00022691"/>
    </source>
</evidence>
<feature type="domain" description="SET" evidence="9">
    <location>
        <begin position="60"/>
        <end position="176"/>
    </location>
</feature>
<evidence type="ECO:0000259" key="9">
    <source>
        <dbReference type="PROSITE" id="PS50280"/>
    </source>
</evidence>
<dbReference type="GO" id="GO:0032259">
    <property type="term" value="P:methylation"/>
    <property type="evidence" value="ECO:0007669"/>
    <property type="project" value="UniProtKB-KW"/>
</dbReference>
<dbReference type="AlphaFoldDB" id="A0A0L8G9I8"/>
<dbReference type="InterPro" id="IPR046341">
    <property type="entry name" value="SET_dom_sf"/>
</dbReference>
<keyword evidence="5" id="KW-0949">S-adenosyl-L-methionine</keyword>
<dbReference type="InterPro" id="IPR003616">
    <property type="entry name" value="Post-SET_dom"/>
</dbReference>
<protein>
    <recommendedName>
        <fullName evidence="12">SET domain-containing protein</fullName>
    </recommendedName>
</protein>
<dbReference type="GO" id="GO:0005634">
    <property type="term" value="C:nucleus"/>
    <property type="evidence" value="ECO:0007669"/>
    <property type="project" value="TreeGrafter"/>
</dbReference>
<dbReference type="OrthoDB" id="308383at2759"/>
<dbReference type="SUPFAM" id="SSF82199">
    <property type="entry name" value="SET domain"/>
    <property type="match status" value="1"/>
</dbReference>
<proteinExistence type="predicted"/>
<dbReference type="PANTHER" id="PTHR46223:SF4">
    <property type="entry name" value="HISTONE-LYSINE N-METHYLTRANSFERASE-RELATED"/>
    <property type="match status" value="1"/>
</dbReference>
<keyword evidence="7" id="KW-0862">Zinc</keyword>
<evidence type="ECO:0000256" key="7">
    <source>
        <dbReference type="ARBA" id="ARBA00022833"/>
    </source>
</evidence>
<feature type="compositionally biased region" description="Polar residues" evidence="8">
    <location>
        <begin position="296"/>
        <end position="308"/>
    </location>
</feature>
<evidence type="ECO:0000259" key="10">
    <source>
        <dbReference type="PROSITE" id="PS50868"/>
    </source>
</evidence>
<accession>A0A0L8G9I8</accession>
<organism evidence="11">
    <name type="scientific">Octopus bimaculoides</name>
    <name type="common">California two-spotted octopus</name>
    <dbReference type="NCBI Taxonomy" id="37653"/>
    <lineage>
        <taxon>Eukaryota</taxon>
        <taxon>Metazoa</taxon>
        <taxon>Spiralia</taxon>
        <taxon>Lophotrochozoa</taxon>
        <taxon>Mollusca</taxon>
        <taxon>Cephalopoda</taxon>
        <taxon>Coleoidea</taxon>
        <taxon>Octopodiformes</taxon>
        <taxon>Octopoda</taxon>
        <taxon>Incirrata</taxon>
        <taxon>Octopodidae</taxon>
        <taxon>Octopus</taxon>
    </lineage>
</organism>